<reference evidence="3 4" key="1">
    <citation type="submission" date="2015-11" db="EMBL/GenBank/DDBJ databases">
        <authorList>
            <person name="Zhang Y."/>
            <person name="Guo Z."/>
        </authorList>
    </citation>
    <scope>NUCLEOTIDE SEQUENCE [LARGE SCALE GENOMIC DNA]</scope>
    <source>
        <strain evidence="3 4">ChDC F174</strain>
    </source>
</reference>
<evidence type="ECO:0008006" key="5">
    <source>
        <dbReference type="Google" id="ProtNLM"/>
    </source>
</evidence>
<feature type="signal peptide" evidence="2">
    <location>
        <begin position="1"/>
        <end position="21"/>
    </location>
</feature>
<keyword evidence="2" id="KW-0732">Signal</keyword>
<dbReference type="EMBL" id="CP013331">
    <property type="protein sequence ID" value="ALQ39343.1"/>
    <property type="molecule type" value="Genomic_DNA"/>
</dbReference>
<dbReference type="KEGG" id="fhw:RN87_01875"/>
<feature type="compositionally biased region" description="Basic and acidic residues" evidence="1">
    <location>
        <begin position="121"/>
        <end position="130"/>
    </location>
</feature>
<protein>
    <recommendedName>
        <fullName evidence="5">Caldesmon (CDM)</fullName>
    </recommendedName>
</protein>
<evidence type="ECO:0000313" key="3">
    <source>
        <dbReference type="EMBL" id="ALQ39343.1"/>
    </source>
</evidence>
<evidence type="ECO:0000256" key="2">
    <source>
        <dbReference type="SAM" id="SignalP"/>
    </source>
</evidence>
<accession>A0A0S2ZKN1</accession>
<feature type="compositionally biased region" description="Basic and acidic residues" evidence="1">
    <location>
        <begin position="95"/>
        <end position="104"/>
    </location>
</feature>
<organism evidence="3">
    <name type="scientific">Fusobacterium hwasookii ChDC F174</name>
    <dbReference type="NCBI Taxonomy" id="1307442"/>
    <lineage>
        <taxon>Bacteria</taxon>
        <taxon>Fusobacteriati</taxon>
        <taxon>Fusobacteriota</taxon>
        <taxon>Fusobacteriia</taxon>
        <taxon>Fusobacteriales</taxon>
        <taxon>Fusobacteriaceae</taxon>
        <taxon>Fusobacterium</taxon>
    </lineage>
</organism>
<name>A0A0S2ZKN1_9FUSO</name>
<feature type="region of interest" description="Disordered" evidence="1">
    <location>
        <begin position="95"/>
        <end position="153"/>
    </location>
</feature>
<dbReference type="RefSeq" id="WP_029493162.1">
    <property type="nucleotide sequence ID" value="NZ_ATKF01000045.1"/>
</dbReference>
<dbReference type="AlphaFoldDB" id="A0A0S2ZKN1"/>
<dbReference type="OrthoDB" id="90723at2"/>
<proteinExistence type="predicted"/>
<gene>
    <name evidence="3" type="ORF">RN87_01875</name>
</gene>
<dbReference type="Proteomes" id="UP000063275">
    <property type="component" value="Chromosome"/>
</dbReference>
<sequence length="189" mass="21617">MKKKLFGTLLFSIILSSLAYAEADDVMTMKDKIEAEEEARIREKYNGNTIVSETTNGDTVEKTTAITSGTTTTNMSSEEEREAYAALERARARIEKEEQEKLKAQQEMAEAQSQNQIEAQTEIKQEEKNNENSNQNVVFVEEATPRMSPEEEKEAYEALERVRARILKEEEERAELLKATTEQQIQQTN</sequence>
<evidence type="ECO:0000313" key="4">
    <source>
        <dbReference type="Proteomes" id="UP000063275"/>
    </source>
</evidence>
<evidence type="ECO:0000256" key="1">
    <source>
        <dbReference type="SAM" id="MobiDB-lite"/>
    </source>
</evidence>
<feature type="compositionally biased region" description="Low complexity" evidence="1">
    <location>
        <begin position="131"/>
        <end position="142"/>
    </location>
</feature>
<feature type="chain" id="PRO_5006608634" description="Caldesmon (CDM)" evidence="2">
    <location>
        <begin position="22"/>
        <end position="189"/>
    </location>
</feature>